<accession>A0ABR2ZSU0</accession>
<dbReference type="InterPro" id="IPR032675">
    <property type="entry name" value="LRR_dom_sf"/>
</dbReference>
<comment type="caution">
    <text evidence="2">The sequence shown here is derived from an EMBL/GenBank/DDBJ whole genome shotgun (WGS) entry which is preliminary data.</text>
</comment>
<feature type="coiled-coil region" evidence="1">
    <location>
        <begin position="73"/>
        <end position="107"/>
    </location>
</feature>
<protein>
    <recommendedName>
        <fullName evidence="4">F-box domain-containing protein</fullName>
    </recommendedName>
</protein>
<reference evidence="2 3" key="1">
    <citation type="submission" date="2024-05" db="EMBL/GenBank/DDBJ databases">
        <title>A draft genome resource for the thread blight pathogen Marasmius tenuissimus strain MS-2.</title>
        <authorList>
            <person name="Yulfo-Soto G.E."/>
            <person name="Baruah I.K."/>
            <person name="Amoako-Attah I."/>
            <person name="Bukari Y."/>
            <person name="Meinhardt L.W."/>
            <person name="Bailey B.A."/>
            <person name="Cohen S.P."/>
        </authorList>
    </citation>
    <scope>NUCLEOTIDE SEQUENCE [LARGE SCALE GENOMIC DNA]</scope>
    <source>
        <strain evidence="2 3">MS-2</strain>
    </source>
</reference>
<keyword evidence="3" id="KW-1185">Reference proteome</keyword>
<dbReference type="Proteomes" id="UP001437256">
    <property type="component" value="Unassembled WGS sequence"/>
</dbReference>
<evidence type="ECO:0000313" key="2">
    <source>
        <dbReference type="EMBL" id="KAL0064478.1"/>
    </source>
</evidence>
<sequence>MNEDNRRQPLQSHDEIADSVQRARVPERDAILLCTECGSQLNEEYSPPIDTRIFREPHLLHDSRNTEANDKWIAMDESAIEQLDCKIEELRRTLGNLENRREMISVNVERRYCCAAPIWKLPPELLGRIFNMVCCPEGDDEGPGDSSERWGLSDQTPRGFAEEPIVMTYNCKENRPGALETVCYYWWQVAMNDPALWSRITVELGSLCVQEANALLRVLRRGRAHKRVIRLVGADHWGGWVTSELRSELGGQLGQVLAEYTEKLICPVGNLDGYGLDCAPYFRSLKSLKLNHHSGRYGTPSLDYLGHIRRLMLSPQLVHLEVDEVVGIGNDRFCGLKTLKISRRVGKADFLRVVRGCPNLVSLAFDIEDWNDAAAGDQLNTPITVLSQLSSLLASFSGMDEPPSSLFLEHISAPSLQELALPLSRHPVAVTSVLSFLHRSQCSPRTLYIPCPLTSDPDVSATREAGGLYDLFAETPRTKSICITMRRWRHWGTDKAAEDMWKMLKRGMVLPELQSLTIRVGRWADEQLPFGTESETTHTFLDMVESRLLPLHEKGGRLRSAWLLLALEHSWSRNPQTWSPCAKIHERRLELMNLGLESVEVRGQLETWGTVRNGLGTWGSQP</sequence>
<organism evidence="2 3">
    <name type="scientific">Marasmius tenuissimus</name>
    <dbReference type="NCBI Taxonomy" id="585030"/>
    <lineage>
        <taxon>Eukaryota</taxon>
        <taxon>Fungi</taxon>
        <taxon>Dikarya</taxon>
        <taxon>Basidiomycota</taxon>
        <taxon>Agaricomycotina</taxon>
        <taxon>Agaricomycetes</taxon>
        <taxon>Agaricomycetidae</taxon>
        <taxon>Agaricales</taxon>
        <taxon>Marasmiineae</taxon>
        <taxon>Marasmiaceae</taxon>
        <taxon>Marasmius</taxon>
    </lineage>
</organism>
<evidence type="ECO:0000256" key="1">
    <source>
        <dbReference type="SAM" id="Coils"/>
    </source>
</evidence>
<evidence type="ECO:0008006" key="4">
    <source>
        <dbReference type="Google" id="ProtNLM"/>
    </source>
</evidence>
<dbReference type="Gene3D" id="3.80.10.10">
    <property type="entry name" value="Ribonuclease Inhibitor"/>
    <property type="match status" value="1"/>
</dbReference>
<gene>
    <name evidence="2" type="ORF">AAF712_008642</name>
</gene>
<evidence type="ECO:0000313" key="3">
    <source>
        <dbReference type="Proteomes" id="UP001437256"/>
    </source>
</evidence>
<name>A0ABR2ZSU0_9AGAR</name>
<proteinExistence type="predicted"/>
<keyword evidence="1" id="KW-0175">Coiled coil</keyword>
<dbReference type="EMBL" id="JBBXMP010000062">
    <property type="protein sequence ID" value="KAL0064478.1"/>
    <property type="molecule type" value="Genomic_DNA"/>
</dbReference>